<comment type="caution">
    <text evidence="1">The sequence shown here is derived from an EMBL/GenBank/DDBJ whole genome shotgun (WGS) entry which is preliminary data.</text>
</comment>
<dbReference type="RefSeq" id="WP_164031661.1">
    <property type="nucleotide sequence ID" value="NZ_JAABOQ010000003.1"/>
</dbReference>
<sequence length="131" mass="15323">MRKDIQIPEVKHVYVAVVQEYNAEFEWNDWNAYIINDRTDAVETVLVVSKGYDENKKTSTMRHSFPRIEGKSFAKIELMQEEVLALNNEFQVTFFAGGMLYDKKFLFRKNTINVQALQNIPTMKLRGVLVK</sequence>
<organism evidence="1 2">
    <name type="scientific">Spongiivirga citrea</name>
    <dbReference type="NCBI Taxonomy" id="1481457"/>
    <lineage>
        <taxon>Bacteria</taxon>
        <taxon>Pseudomonadati</taxon>
        <taxon>Bacteroidota</taxon>
        <taxon>Flavobacteriia</taxon>
        <taxon>Flavobacteriales</taxon>
        <taxon>Flavobacteriaceae</taxon>
        <taxon>Spongiivirga</taxon>
    </lineage>
</organism>
<evidence type="ECO:0008006" key="3">
    <source>
        <dbReference type="Google" id="ProtNLM"/>
    </source>
</evidence>
<dbReference type="Proteomes" id="UP000474296">
    <property type="component" value="Unassembled WGS sequence"/>
</dbReference>
<accession>A0A6M0CMQ2</accession>
<protein>
    <recommendedName>
        <fullName evidence="3">Phenylalanyl-tRNA synthetase subunit alpha</fullName>
    </recommendedName>
</protein>
<dbReference type="EMBL" id="JAABOQ010000003">
    <property type="protein sequence ID" value="NER17304.1"/>
    <property type="molecule type" value="Genomic_DNA"/>
</dbReference>
<proteinExistence type="predicted"/>
<keyword evidence="2" id="KW-1185">Reference proteome</keyword>
<dbReference type="AlphaFoldDB" id="A0A6M0CMQ2"/>
<reference evidence="1 2" key="1">
    <citation type="submission" date="2020-01" db="EMBL/GenBank/DDBJ databases">
        <title>Spongiivirga citrea KCTC 32990T.</title>
        <authorList>
            <person name="Wang G."/>
        </authorList>
    </citation>
    <scope>NUCLEOTIDE SEQUENCE [LARGE SCALE GENOMIC DNA]</scope>
    <source>
        <strain evidence="1 2">KCTC 32990</strain>
    </source>
</reference>
<evidence type="ECO:0000313" key="2">
    <source>
        <dbReference type="Proteomes" id="UP000474296"/>
    </source>
</evidence>
<evidence type="ECO:0000313" key="1">
    <source>
        <dbReference type="EMBL" id="NER17304.1"/>
    </source>
</evidence>
<gene>
    <name evidence="1" type="ORF">GWK10_08780</name>
</gene>
<name>A0A6M0CMQ2_9FLAO</name>